<evidence type="ECO:0000313" key="4">
    <source>
        <dbReference type="Proteomes" id="UP000001693"/>
    </source>
</evidence>
<accession>B1Y073</accession>
<dbReference type="RefSeq" id="WP_012348105.1">
    <property type="nucleotide sequence ID" value="NC_010524.1"/>
</dbReference>
<name>B1Y073_LEPCP</name>
<feature type="coiled-coil region" evidence="1">
    <location>
        <begin position="72"/>
        <end position="99"/>
    </location>
</feature>
<sequence length="221" mass="25046" precursor="true">MKIDREHLDRQWAQAARSFNQRPQRERVLLITAAAVLLLWLFNQLWLSSQWQHWSQARQQRLATASALDTLRDNSAQQLAQQQAQQQQAQTDILALRERLDGQAQHPTAGTTGLVDAQEMLPLLARLLDREHGLRVRTLRSLGQTAVSGSEGAGQPQLYRHAVELSVEGSYADLLGYLQALEALPQKLLWGSLQLKVEKYPQVLLTLRLYTLSQQAGWVEL</sequence>
<gene>
    <name evidence="3" type="ordered locus">Lcho_3094</name>
</gene>
<dbReference type="HOGENOM" id="CLU_102941_0_0_4"/>
<dbReference type="Proteomes" id="UP000001693">
    <property type="component" value="Chromosome"/>
</dbReference>
<dbReference type="KEGG" id="lch:Lcho_3094"/>
<protein>
    <submittedName>
        <fullName evidence="3">MshA biogenesis protein, MshJ-like protein</fullName>
    </submittedName>
</protein>
<dbReference type="AlphaFoldDB" id="B1Y073"/>
<keyword evidence="2" id="KW-0472">Membrane</keyword>
<dbReference type="OrthoDB" id="9151209at2"/>
<evidence type="ECO:0000256" key="1">
    <source>
        <dbReference type="SAM" id="Coils"/>
    </source>
</evidence>
<evidence type="ECO:0000256" key="2">
    <source>
        <dbReference type="SAM" id="Phobius"/>
    </source>
</evidence>
<organism evidence="3 4">
    <name type="scientific">Leptothrix cholodnii (strain ATCC 51168 / LMG 8142 / SP-6)</name>
    <name type="common">Leptothrix discophora (strain SP-6)</name>
    <dbReference type="NCBI Taxonomy" id="395495"/>
    <lineage>
        <taxon>Bacteria</taxon>
        <taxon>Pseudomonadati</taxon>
        <taxon>Pseudomonadota</taxon>
        <taxon>Betaproteobacteria</taxon>
        <taxon>Burkholderiales</taxon>
        <taxon>Sphaerotilaceae</taxon>
        <taxon>Leptothrix</taxon>
    </lineage>
</organism>
<proteinExistence type="predicted"/>
<keyword evidence="4" id="KW-1185">Reference proteome</keyword>
<dbReference type="STRING" id="395495.Lcho_3094"/>
<feature type="transmembrane region" description="Helical" evidence="2">
    <location>
        <begin position="28"/>
        <end position="47"/>
    </location>
</feature>
<dbReference type="eggNOG" id="COG3167">
    <property type="taxonomic scope" value="Bacteria"/>
</dbReference>
<keyword evidence="2" id="KW-0812">Transmembrane</keyword>
<reference evidence="3 4" key="1">
    <citation type="submission" date="2008-03" db="EMBL/GenBank/DDBJ databases">
        <title>Complete sequence of Leptothrix cholodnii SP-6.</title>
        <authorList>
            <consortium name="US DOE Joint Genome Institute"/>
            <person name="Copeland A."/>
            <person name="Lucas S."/>
            <person name="Lapidus A."/>
            <person name="Glavina del Rio T."/>
            <person name="Dalin E."/>
            <person name="Tice H."/>
            <person name="Bruce D."/>
            <person name="Goodwin L."/>
            <person name="Pitluck S."/>
            <person name="Chertkov O."/>
            <person name="Brettin T."/>
            <person name="Detter J.C."/>
            <person name="Han C."/>
            <person name="Kuske C.R."/>
            <person name="Schmutz J."/>
            <person name="Larimer F."/>
            <person name="Land M."/>
            <person name="Hauser L."/>
            <person name="Kyrpides N."/>
            <person name="Lykidis A."/>
            <person name="Emerson D."/>
            <person name="Richardson P."/>
        </authorList>
    </citation>
    <scope>NUCLEOTIDE SEQUENCE [LARGE SCALE GENOMIC DNA]</scope>
    <source>
        <strain evidence="4">ATCC 51168 / LMG 8142 / SP-6</strain>
    </source>
</reference>
<dbReference type="EMBL" id="CP001013">
    <property type="protein sequence ID" value="ACB35354.1"/>
    <property type="molecule type" value="Genomic_DNA"/>
</dbReference>
<evidence type="ECO:0000313" key="3">
    <source>
        <dbReference type="EMBL" id="ACB35354.1"/>
    </source>
</evidence>
<keyword evidence="1" id="KW-0175">Coiled coil</keyword>
<keyword evidence="2" id="KW-1133">Transmembrane helix</keyword>